<dbReference type="Proteomes" id="UP000266673">
    <property type="component" value="Unassembled WGS sequence"/>
</dbReference>
<name>A0A397UBM2_9GLOM</name>
<keyword evidence="1" id="KW-0812">Transmembrane</keyword>
<proteinExistence type="predicted"/>
<evidence type="ECO:0000313" key="2">
    <source>
        <dbReference type="EMBL" id="RIB06159.1"/>
    </source>
</evidence>
<keyword evidence="1" id="KW-1133">Transmembrane helix</keyword>
<protein>
    <submittedName>
        <fullName evidence="2">Uncharacterized protein</fullName>
    </submittedName>
</protein>
<feature type="transmembrane region" description="Helical" evidence="1">
    <location>
        <begin position="112"/>
        <end position="133"/>
    </location>
</feature>
<sequence length="187" mass="21021">MLVGHHINKFRPLKVFQILVTIICGVLEATEFIAYSIYVDDVNSSGLYSVRLSKLEYIEKTNTSFFTLYLAAGIANLYTESGNGLNCNIASENTNNPIITGIVDWRIFQCHLAIASLVVCWVNIGLLLLSLLISWRRAVELSWVLTPSSSFNDDMRGNMVEFRGNMEGVIDSTNERMFVTNHEPSTF</sequence>
<accession>A0A397UBM2</accession>
<gene>
    <name evidence="2" type="ORF">C2G38_2148179</name>
</gene>
<reference evidence="2 3" key="1">
    <citation type="submission" date="2018-06" db="EMBL/GenBank/DDBJ databases">
        <title>Comparative genomics reveals the genomic features of Rhizophagus irregularis, R. cerebriforme, R. diaphanum and Gigaspora rosea, and their symbiotic lifestyle signature.</title>
        <authorList>
            <person name="Morin E."/>
            <person name="San Clemente H."/>
            <person name="Chen E.C.H."/>
            <person name="De La Providencia I."/>
            <person name="Hainaut M."/>
            <person name="Kuo A."/>
            <person name="Kohler A."/>
            <person name="Murat C."/>
            <person name="Tang N."/>
            <person name="Roy S."/>
            <person name="Loubradou J."/>
            <person name="Henrissat B."/>
            <person name="Grigoriev I.V."/>
            <person name="Corradi N."/>
            <person name="Roux C."/>
            <person name="Martin F.M."/>
        </authorList>
    </citation>
    <scope>NUCLEOTIDE SEQUENCE [LARGE SCALE GENOMIC DNA]</scope>
    <source>
        <strain evidence="2 3">DAOM 194757</strain>
    </source>
</reference>
<evidence type="ECO:0000256" key="1">
    <source>
        <dbReference type="SAM" id="Phobius"/>
    </source>
</evidence>
<dbReference type="AlphaFoldDB" id="A0A397UBM2"/>
<comment type="caution">
    <text evidence="2">The sequence shown here is derived from an EMBL/GenBank/DDBJ whole genome shotgun (WGS) entry which is preliminary data.</text>
</comment>
<dbReference type="OrthoDB" id="2388695at2759"/>
<organism evidence="2 3">
    <name type="scientific">Gigaspora rosea</name>
    <dbReference type="NCBI Taxonomy" id="44941"/>
    <lineage>
        <taxon>Eukaryota</taxon>
        <taxon>Fungi</taxon>
        <taxon>Fungi incertae sedis</taxon>
        <taxon>Mucoromycota</taxon>
        <taxon>Glomeromycotina</taxon>
        <taxon>Glomeromycetes</taxon>
        <taxon>Diversisporales</taxon>
        <taxon>Gigasporaceae</taxon>
        <taxon>Gigaspora</taxon>
    </lineage>
</organism>
<feature type="transmembrane region" description="Helical" evidence="1">
    <location>
        <begin position="15"/>
        <end position="38"/>
    </location>
</feature>
<keyword evidence="1" id="KW-0472">Membrane</keyword>
<keyword evidence="3" id="KW-1185">Reference proteome</keyword>
<evidence type="ECO:0000313" key="3">
    <source>
        <dbReference type="Proteomes" id="UP000266673"/>
    </source>
</evidence>
<dbReference type="EMBL" id="QKWP01001861">
    <property type="protein sequence ID" value="RIB06159.1"/>
    <property type="molecule type" value="Genomic_DNA"/>
</dbReference>